<evidence type="ECO:0000313" key="3">
    <source>
        <dbReference type="Proteomes" id="UP000053989"/>
    </source>
</evidence>
<keyword evidence="3" id="KW-1185">Reference proteome</keyword>
<reference evidence="2 3" key="1">
    <citation type="submission" date="2014-04" db="EMBL/GenBank/DDBJ databases">
        <authorList>
            <consortium name="DOE Joint Genome Institute"/>
            <person name="Kuo A."/>
            <person name="Kohler A."/>
            <person name="Nagy L.G."/>
            <person name="Floudas D."/>
            <person name="Copeland A."/>
            <person name="Barry K.W."/>
            <person name="Cichocki N."/>
            <person name="Veneault-Fourrey C."/>
            <person name="LaButti K."/>
            <person name="Lindquist E.A."/>
            <person name="Lipzen A."/>
            <person name="Lundell T."/>
            <person name="Morin E."/>
            <person name="Murat C."/>
            <person name="Sun H."/>
            <person name="Tunlid A."/>
            <person name="Henrissat B."/>
            <person name="Grigoriev I.V."/>
            <person name="Hibbett D.S."/>
            <person name="Martin F."/>
            <person name="Nordberg H.P."/>
            <person name="Cantor M.N."/>
            <person name="Hua S.X."/>
        </authorList>
    </citation>
    <scope>NUCLEOTIDE SEQUENCE [LARGE SCALE GENOMIC DNA]</scope>
    <source>
        <strain evidence="2 3">Foug A</strain>
    </source>
</reference>
<dbReference type="InParanoid" id="A0A0C3ADB5"/>
<dbReference type="HOGENOM" id="CLU_000288_138_6_1"/>
<organism evidence="2 3">
    <name type="scientific">Scleroderma citrinum Foug A</name>
    <dbReference type="NCBI Taxonomy" id="1036808"/>
    <lineage>
        <taxon>Eukaryota</taxon>
        <taxon>Fungi</taxon>
        <taxon>Dikarya</taxon>
        <taxon>Basidiomycota</taxon>
        <taxon>Agaricomycotina</taxon>
        <taxon>Agaricomycetes</taxon>
        <taxon>Agaricomycetidae</taxon>
        <taxon>Boletales</taxon>
        <taxon>Sclerodermatineae</taxon>
        <taxon>Sclerodermataceae</taxon>
        <taxon>Scleroderma</taxon>
    </lineage>
</organism>
<dbReference type="STRING" id="1036808.A0A0C3ADB5"/>
<dbReference type="PANTHER" id="PTHR10622:SF10">
    <property type="entry name" value="HET DOMAIN-CONTAINING PROTEIN"/>
    <property type="match status" value="1"/>
</dbReference>
<reference evidence="3" key="2">
    <citation type="submission" date="2015-01" db="EMBL/GenBank/DDBJ databases">
        <title>Evolutionary Origins and Diversification of the Mycorrhizal Mutualists.</title>
        <authorList>
            <consortium name="DOE Joint Genome Institute"/>
            <consortium name="Mycorrhizal Genomics Consortium"/>
            <person name="Kohler A."/>
            <person name="Kuo A."/>
            <person name="Nagy L.G."/>
            <person name="Floudas D."/>
            <person name="Copeland A."/>
            <person name="Barry K.W."/>
            <person name="Cichocki N."/>
            <person name="Veneault-Fourrey C."/>
            <person name="LaButti K."/>
            <person name="Lindquist E.A."/>
            <person name="Lipzen A."/>
            <person name="Lundell T."/>
            <person name="Morin E."/>
            <person name="Murat C."/>
            <person name="Riley R."/>
            <person name="Ohm R."/>
            <person name="Sun H."/>
            <person name="Tunlid A."/>
            <person name="Henrissat B."/>
            <person name="Grigoriev I.V."/>
            <person name="Hibbett D.S."/>
            <person name="Martin F."/>
        </authorList>
    </citation>
    <scope>NUCLEOTIDE SEQUENCE [LARGE SCALE GENOMIC DNA]</scope>
    <source>
        <strain evidence="3">Foug A</strain>
    </source>
</reference>
<dbReference type="Proteomes" id="UP000053989">
    <property type="component" value="Unassembled WGS sequence"/>
</dbReference>
<gene>
    <name evidence="2" type="ORF">SCLCIDRAFT_118759</name>
</gene>
<dbReference type="AlphaFoldDB" id="A0A0C3ADB5"/>
<evidence type="ECO:0000259" key="1">
    <source>
        <dbReference type="Pfam" id="PF06985"/>
    </source>
</evidence>
<feature type="domain" description="Heterokaryon incompatibility" evidence="1">
    <location>
        <begin position="107"/>
        <end position="198"/>
    </location>
</feature>
<dbReference type="EMBL" id="KN822039">
    <property type="protein sequence ID" value="KIM62932.1"/>
    <property type="molecule type" value="Genomic_DNA"/>
</dbReference>
<dbReference type="OrthoDB" id="2641668at2759"/>
<accession>A0A0C3ADB5</accession>
<dbReference type="PANTHER" id="PTHR10622">
    <property type="entry name" value="HET DOMAIN-CONTAINING PROTEIN"/>
    <property type="match status" value="1"/>
</dbReference>
<dbReference type="Pfam" id="PF06985">
    <property type="entry name" value="HET"/>
    <property type="match status" value="1"/>
</dbReference>
<protein>
    <recommendedName>
        <fullName evidence="1">Heterokaryon incompatibility domain-containing protein</fullName>
    </recommendedName>
</protein>
<dbReference type="InterPro" id="IPR010730">
    <property type="entry name" value="HET"/>
</dbReference>
<evidence type="ECO:0000313" key="2">
    <source>
        <dbReference type="EMBL" id="KIM62932.1"/>
    </source>
</evidence>
<name>A0A0C3ADB5_9AGAM</name>
<proteinExistence type="predicted"/>
<sequence length="537" mass="60443">MSDIEEATRLQQALPQLNGHPSLISNGPSEFKQIVGDIIHDALGTIPPRLFNANTGILCNRDAQISEFECSTQYTELLSSLTSNTTPHDWRPKLDHIRAAIASYFQYATLSHRWDDVEPLLHDIAGRGSIYAMQESGTVMSLAKLQTFCRTAAAQGYSWAWSDTCCIDKTNSVELQEAIGSMFLWYQRSALTIVYLADLPANPSVGLLSSSAWFKRGWTLQELLAPPTMLFYTKDWTLYMNRQSKNHKKDPIVLQELERAAGVASRYLTDFHPGMDSARLRLQWASGRRTTRPEDVAYSLFGVFDLHLPVLYGESKEKALGRLLQEIISQSGDTSVLDWVGEASLFHSCFPTTIAPYHRIPYAPTTLSHAAMRRSISRLREFVSPSDALKLYENLGGLPLPRFANRRLVLPCIAHRVKAVKRKRAHLDSHVYEIQATGLKPLEIVSQDALIEEPQDSSPYILIRIWNQTLLDGSEAQGEEVAYKLMAELEQPFFALMIEQVHRGREYKRILASHLIVGRVEDSASIANSELITLDIV</sequence>